<evidence type="ECO:0000256" key="1">
    <source>
        <dbReference type="SAM" id="Phobius"/>
    </source>
</evidence>
<protein>
    <submittedName>
        <fullName evidence="2">Uncharacterized protein</fullName>
    </submittedName>
</protein>
<keyword evidence="1" id="KW-0472">Membrane</keyword>
<feature type="transmembrane region" description="Helical" evidence="1">
    <location>
        <begin position="104"/>
        <end position="122"/>
    </location>
</feature>
<dbReference type="Proteomes" id="UP000276133">
    <property type="component" value="Unassembled WGS sequence"/>
</dbReference>
<reference evidence="2 3" key="1">
    <citation type="journal article" date="2018" name="Sci. Rep.">
        <title>Genomic signatures of local adaptation to the degree of environmental predictability in rotifers.</title>
        <authorList>
            <person name="Franch-Gras L."/>
            <person name="Hahn C."/>
            <person name="Garcia-Roger E.M."/>
            <person name="Carmona M.J."/>
            <person name="Serra M."/>
            <person name="Gomez A."/>
        </authorList>
    </citation>
    <scope>NUCLEOTIDE SEQUENCE [LARGE SCALE GENOMIC DNA]</scope>
    <source>
        <strain evidence="2">HYR1</strain>
    </source>
</reference>
<sequence length="124" mass="14363">MSLFAKQLKRQPIFHLVYDDLLVVGNLILIKKINLKQKTQLYLIRSLLDKSAQQARRTKLVSRQILFLYIVLLILLSVNIELVHQEIGAMITKAIWMCYLRAVSYAYCLMLKLVLSGVLDLIKC</sequence>
<dbReference type="AlphaFoldDB" id="A0A3M7T9R8"/>
<evidence type="ECO:0000313" key="3">
    <source>
        <dbReference type="Proteomes" id="UP000276133"/>
    </source>
</evidence>
<keyword evidence="1" id="KW-0812">Transmembrane</keyword>
<keyword evidence="3" id="KW-1185">Reference proteome</keyword>
<dbReference type="EMBL" id="REGN01000078">
    <property type="protein sequence ID" value="RNA44658.1"/>
    <property type="molecule type" value="Genomic_DNA"/>
</dbReference>
<gene>
    <name evidence="2" type="ORF">BpHYR1_047966</name>
</gene>
<feature type="transmembrane region" description="Helical" evidence="1">
    <location>
        <begin position="66"/>
        <end position="84"/>
    </location>
</feature>
<name>A0A3M7T9R8_BRAPC</name>
<comment type="caution">
    <text evidence="2">The sequence shown here is derived from an EMBL/GenBank/DDBJ whole genome shotgun (WGS) entry which is preliminary data.</text>
</comment>
<evidence type="ECO:0000313" key="2">
    <source>
        <dbReference type="EMBL" id="RNA44658.1"/>
    </source>
</evidence>
<proteinExistence type="predicted"/>
<organism evidence="2 3">
    <name type="scientific">Brachionus plicatilis</name>
    <name type="common">Marine rotifer</name>
    <name type="synonym">Brachionus muelleri</name>
    <dbReference type="NCBI Taxonomy" id="10195"/>
    <lineage>
        <taxon>Eukaryota</taxon>
        <taxon>Metazoa</taxon>
        <taxon>Spiralia</taxon>
        <taxon>Gnathifera</taxon>
        <taxon>Rotifera</taxon>
        <taxon>Eurotatoria</taxon>
        <taxon>Monogononta</taxon>
        <taxon>Pseudotrocha</taxon>
        <taxon>Ploima</taxon>
        <taxon>Brachionidae</taxon>
        <taxon>Brachionus</taxon>
    </lineage>
</organism>
<keyword evidence="1" id="KW-1133">Transmembrane helix</keyword>
<accession>A0A3M7T9R8</accession>